<feature type="compositionally biased region" description="Low complexity" evidence="1">
    <location>
        <begin position="254"/>
        <end position="267"/>
    </location>
</feature>
<feature type="compositionally biased region" description="Basic and acidic residues" evidence="1">
    <location>
        <begin position="139"/>
        <end position="152"/>
    </location>
</feature>
<dbReference type="OrthoDB" id="2565108at2759"/>
<proteinExistence type="predicted"/>
<dbReference type="InterPro" id="IPR046341">
    <property type="entry name" value="SET_dom_sf"/>
</dbReference>
<evidence type="ECO:0000313" key="4">
    <source>
        <dbReference type="Proteomes" id="UP000279236"/>
    </source>
</evidence>
<feature type="region of interest" description="Disordered" evidence="1">
    <location>
        <begin position="229"/>
        <end position="407"/>
    </location>
</feature>
<evidence type="ECO:0000256" key="1">
    <source>
        <dbReference type="SAM" id="MobiDB-lite"/>
    </source>
</evidence>
<feature type="compositionally biased region" description="Pro residues" evidence="1">
    <location>
        <begin position="269"/>
        <end position="279"/>
    </location>
</feature>
<dbReference type="PANTHER" id="PTHR47332">
    <property type="entry name" value="SET DOMAIN-CONTAINING PROTEIN 5"/>
    <property type="match status" value="1"/>
</dbReference>
<dbReference type="InterPro" id="IPR001214">
    <property type="entry name" value="SET_dom"/>
</dbReference>
<dbReference type="PANTHER" id="PTHR47332:SF4">
    <property type="entry name" value="SET DOMAIN-CONTAINING PROTEIN 5"/>
    <property type="match status" value="1"/>
</dbReference>
<name>A0A427YA63_9TREE</name>
<dbReference type="Pfam" id="PF00856">
    <property type="entry name" value="SET"/>
    <property type="match status" value="1"/>
</dbReference>
<feature type="domain" description="SET" evidence="2">
    <location>
        <begin position="459"/>
        <end position="608"/>
    </location>
</feature>
<dbReference type="EMBL" id="RSCE01000001">
    <property type="protein sequence ID" value="RSH87905.1"/>
    <property type="molecule type" value="Genomic_DNA"/>
</dbReference>
<dbReference type="Gene3D" id="2.170.270.10">
    <property type="entry name" value="SET domain"/>
    <property type="match status" value="1"/>
</dbReference>
<reference evidence="3 4" key="1">
    <citation type="submission" date="2018-11" db="EMBL/GenBank/DDBJ databases">
        <title>Genome sequence of Apiotrichum porosum DSM 27194.</title>
        <authorList>
            <person name="Aliyu H."/>
            <person name="Gorte O."/>
            <person name="Ochsenreither K."/>
        </authorList>
    </citation>
    <scope>NUCLEOTIDE SEQUENCE [LARGE SCALE GENOMIC DNA]</scope>
    <source>
        <strain evidence="3 4">DSM 27194</strain>
    </source>
</reference>
<protein>
    <recommendedName>
        <fullName evidence="2">SET domain-containing protein</fullName>
    </recommendedName>
</protein>
<feature type="compositionally biased region" description="Low complexity" evidence="1">
    <location>
        <begin position="375"/>
        <end position="387"/>
    </location>
</feature>
<dbReference type="PROSITE" id="PS50280">
    <property type="entry name" value="SET"/>
    <property type="match status" value="1"/>
</dbReference>
<gene>
    <name evidence="3" type="ORF">EHS24_000423</name>
</gene>
<feature type="region of interest" description="Disordered" evidence="1">
    <location>
        <begin position="128"/>
        <end position="161"/>
    </location>
</feature>
<feature type="compositionally biased region" description="Pro residues" evidence="1">
    <location>
        <begin position="44"/>
        <end position="60"/>
    </location>
</feature>
<dbReference type="STRING" id="105984.A0A427YA63"/>
<organism evidence="3 4">
    <name type="scientific">Apiotrichum porosum</name>
    <dbReference type="NCBI Taxonomy" id="105984"/>
    <lineage>
        <taxon>Eukaryota</taxon>
        <taxon>Fungi</taxon>
        <taxon>Dikarya</taxon>
        <taxon>Basidiomycota</taxon>
        <taxon>Agaricomycotina</taxon>
        <taxon>Tremellomycetes</taxon>
        <taxon>Trichosporonales</taxon>
        <taxon>Trichosporonaceae</taxon>
        <taxon>Apiotrichum</taxon>
    </lineage>
</organism>
<dbReference type="SMART" id="SM00317">
    <property type="entry name" value="SET"/>
    <property type="match status" value="1"/>
</dbReference>
<feature type="region of interest" description="Disordered" evidence="1">
    <location>
        <begin position="1"/>
        <end position="23"/>
    </location>
</feature>
<feature type="compositionally biased region" description="Polar residues" evidence="1">
    <location>
        <begin position="358"/>
        <end position="374"/>
    </location>
</feature>
<feature type="compositionally biased region" description="Polar residues" evidence="1">
    <location>
        <begin position="80"/>
        <end position="97"/>
    </location>
</feature>
<sequence>MRDEPSPLGTQASDLALRQDSPDFPDFLASIGLGLLESSLLSPSPSPSPSPPLPSLPALPLPNGSRDNATPTNPMPAGNATPTANGNMSTPIANGSIFSDHNATSTAVASDNNDASAVLRDLIGRLDQDQCVPPTGNGNDRDVTPTASRRDCNATPTVNGNNNVVTALPEVTAQLNQPASPTANGNNEDANTVLHHLTAQLGENQPVPPTANGNNNVIAAAVPDVTAQMDQNRPAPPSANGNEPDSADLDRQQRAFSVASSSSSIIFLPTPPRPPPPEPIDVDALPDTPEPIKPVEQRDEDGPPPSKRPKREHIDESLDSQDAARRSRRVSAMARPDYRLRRPPRTADPTPLLPSGSLPATQNASLPSTQNASLPSTQQPPSSTQAKPKPKMYKSKKQPAVWVPPRGIDKPVQRFGPHVPRNPCAPTVSSLNLDGDAAVPGHADVDGADAPPSSLPLAPQATTRACEVQMMGGDRGRGLVATRDLSAGEVILAEKPIFTAKRDCGVNELLAKVKDMSPAWLMLLLSFECSGGYLPAIEGILQANGIPCVEDEDGEDEEPLMGVFEFISRINHSCSPNAGWAWSDADQRMLLVACRPIPKGQELVAWYTDNDSLLEPRAKRRAMLADLLKFDCECHVCSAPRADITASDARRRRIATIIARWKGKHFDETFFADPYVLEEAVEAGSLAHLEGLVSPLIEIYLYQFYIFAVWGRKEQAKDAAKYSFRALVCANGRTFAKKHFIAKLIKEPERWESYGYMVPAPAK</sequence>
<dbReference type="AlphaFoldDB" id="A0A427YA63"/>
<evidence type="ECO:0000259" key="2">
    <source>
        <dbReference type="PROSITE" id="PS50280"/>
    </source>
</evidence>
<accession>A0A427YA63</accession>
<evidence type="ECO:0000313" key="3">
    <source>
        <dbReference type="EMBL" id="RSH87905.1"/>
    </source>
</evidence>
<feature type="compositionally biased region" description="Basic residues" evidence="1">
    <location>
        <begin position="388"/>
        <end position="397"/>
    </location>
</feature>
<dbReference type="Proteomes" id="UP000279236">
    <property type="component" value="Unassembled WGS sequence"/>
</dbReference>
<dbReference type="CDD" id="cd20071">
    <property type="entry name" value="SET_SMYD"/>
    <property type="match status" value="1"/>
</dbReference>
<feature type="region of interest" description="Disordered" evidence="1">
    <location>
        <begin position="38"/>
        <end position="97"/>
    </location>
</feature>
<dbReference type="InterPro" id="IPR053185">
    <property type="entry name" value="SET_domain_protein"/>
</dbReference>
<dbReference type="SUPFAM" id="SSF82199">
    <property type="entry name" value="SET domain"/>
    <property type="match status" value="1"/>
</dbReference>
<feature type="region of interest" description="Disordered" evidence="1">
    <location>
        <begin position="437"/>
        <end position="457"/>
    </location>
</feature>
<dbReference type="GeneID" id="39584966"/>
<keyword evidence="4" id="KW-1185">Reference proteome</keyword>
<comment type="caution">
    <text evidence="3">The sequence shown here is derived from an EMBL/GenBank/DDBJ whole genome shotgun (WGS) entry which is preliminary data.</text>
</comment>
<dbReference type="RefSeq" id="XP_028480113.1">
    <property type="nucleotide sequence ID" value="XM_028616256.1"/>
</dbReference>